<feature type="compositionally biased region" description="Basic and acidic residues" evidence="1">
    <location>
        <begin position="43"/>
        <end position="53"/>
    </location>
</feature>
<evidence type="ECO:0000313" key="3">
    <source>
        <dbReference type="Proteomes" id="UP000601435"/>
    </source>
</evidence>
<proteinExistence type="predicted"/>
<gene>
    <name evidence="2" type="ORF">SNEC2469_LOCUS32086</name>
</gene>
<comment type="caution">
    <text evidence="2">The sequence shown here is derived from an EMBL/GenBank/DDBJ whole genome shotgun (WGS) entry which is preliminary data.</text>
</comment>
<keyword evidence="3" id="KW-1185">Reference proteome</keyword>
<organism evidence="2 3">
    <name type="scientific">Symbiodinium necroappetens</name>
    <dbReference type="NCBI Taxonomy" id="1628268"/>
    <lineage>
        <taxon>Eukaryota</taxon>
        <taxon>Sar</taxon>
        <taxon>Alveolata</taxon>
        <taxon>Dinophyceae</taxon>
        <taxon>Suessiales</taxon>
        <taxon>Symbiodiniaceae</taxon>
        <taxon>Symbiodinium</taxon>
    </lineage>
</organism>
<feature type="non-terminal residue" evidence="2">
    <location>
        <position position="1"/>
    </location>
</feature>
<dbReference type="AlphaFoldDB" id="A0A813BU91"/>
<reference evidence="2" key="1">
    <citation type="submission" date="2021-02" db="EMBL/GenBank/DDBJ databases">
        <authorList>
            <person name="Dougan E. K."/>
            <person name="Rhodes N."/>
            <person name="Thang M."/>
            <person name="Chan C."/>
        </authorList>
    </citation>
    <scope>NUCLEOTIDE SEQUENCE</scope>
</reference>
<accession>A0A813BU91</accession>
<protein>
    <submittedName>
        <fullName evidence="2">Uncharacterized protein</fullName>
    </submittedName>
</protein>
<feature type="compositionally biased region" description="Polar residues" evidence="1">
    <location>
        <begin position="55"/>
        <end position="64"/>
    </location>
</feature>
<dbReference type="EMBL" id="CAJNJA010079892">
    <property type="protein sequence ID" value="CAE7926209.1"/>
    <property type="molecule type" value="Genomic_DNA"/>
</dbReference>
<evidence type="ECO:0000313" key="2">
    <source>
        <dbReference type="EMBL" id="CAE7926209.1"/>
    </source>
</evidence>
<sequence length="64" mass="6890">CLLGLGSEVSFGAEERSEQGEESEGSAEASLPSPDVPDMPDMEMERAIQREIQRSFGTSMAPTE</sequence>
<evidence type="ECO:0000256" key="1">
    <source>
        <dbReference type="SAM" id="MobiDB-lite"/>
    </source>
</evidence>
<feature type="region of interest" description="Disordered" evidence="1">
    <location>
        <begin position="1"/>
        <end position="64"/>
    </location>
</feature>
<dbReference type="Proteomes" id="UP000601435">
    <property type="component" value="Unassembled WGS sequence"/>
</dbReference>
<name>A0A813BU91_9DINO</name>
<feature type="non-terminal residue" evidence="2">
    <location>
        <position position="64"/>
    </location>
</feature>